<dbReference type="InterPro" id="IPR036852">
    <property type="entry name" value="Peptidase_S8/S53_dom_sf"/>
</dbReference>
<keyword evidence="2" id="KW-0732">Signal</keyword>
<comment type="caution">
    <text evidence="3">Lacks conserved residue(s) required for the propagation of feature annotation.</text>
</comment>
<keyword evidence="6" id="KW-1185">Reference proteome</keyword>
<dbReference type="CDD" id="cd02120">
    <property type="entry name" value="PA_subtilisin_like"/>
    <property type="match status" value="1"/>
</dbReference>
<reference evidence="5 6" key="1">
    <citation type="journal article" date="2020" name="Mol. Biol. Evol.">
        <title>Distinct Expression and Methylation Patterns for Genes with Different Fates following a Single Whole-Genome Duplication in Flowering Plants.</title>
        <authorList>
            <person name="Shi T."/>
            <person name="Rahmani R.S."/>
            <person name="Gugger P.F."/>
            <person name="Wang M."/>
            <person name="Li H."/>
            <person name="Zhang Y."/>
            <person name="Li Z."/>
            <person name="Wang Q."/>
            <person name="Van de Peer Y."/>
            <person name="Marchal K."/>
            <person name="Chen J."/>
        </authorList>
    </citation>
    <scope>NUCLEOTIDE SEQUENCE [LARGE SCALE GENOMIC DNA]</scope>
    <source>
        <tissue evidence="5">Leaf</tissue>
    </source>
</reference>
<dbReference type="GO" id="GO:0006508">
    <property type="term" value="P:proteolysis"/>
    <property type="evidence" value="ECO:0007669"/>
    <property type="project" value="InterPro"/>
</dbReference>
<feature type="domain" description="Peptidase S8/S53" evidence="4">
    <location>
        <begin position="1"/>
        <end position="92"/>
    </location>
</feature>
<sequence length="151" mass="15815">MEKAIDDGVNVISMSLGGGIADYYNDSVAVGASAAMERGILVSCSAGNAGPNYYSCLSNVAPWITTIGADTLDRDFPAYVSLENGKNFSDVSLYSGKPLPDSLMEFIYTGNATNVTNENLCMVGTLIPEKVAGKIVLCDQGINARVQKGSS</sequence>
<dbReference type="PROSITE" id="PS51892">
    <property type="entry name" value="SUBTILASE"/>
    <property type="match status" value="1"/>
</dbReference>
<evidence type="ECO:0000256" key="2">
    <source>
        <dbReference type="ARBA" id="ARBA00022729"/>
    </source>
</evidence>
<proteinExistence type="inferred from homology"/>
<dbReference type="Proteomes" id="UP000607653">
    <property type="component" value="Unassembled WGS sequence"/>
</dbReference>
<dbReference type="Pfam" id="PF00082">
    <property type="entry name" value="Peptidase_S8"/>
    <property type="match status" value="1"/>
</dbReference>
<name>A0A822XH86_NELNU</name>
<evidence type="ECO:0000256" key="3">
    <source>
        <dbReference type="PROSITE-ProRule" id="PRU01240"/>
    </source>
</evidence>
<comment type="caution">
    <text evidence="5">The sequence shown here is derived from an EMBL/GenBank/DDBJ whole genome shotgun (WGS) entry which is preliminary data.</text>
</comment>
<evidence type="ECO:0000313" key="5">
    <source>
        <dbReference type="EMBL" id="DAD18366.1"/>
    </source>
</evidence>
<dbReference type="EMBL" id="DUZY01000001">
    <property type="protein sequence ID" value="DAD18366.1"/>
    <property type="molecule type" value="Genomic_DNA"/>
</dbReference>
<protein>
    <recommendedName>
        <fullName evidence="4">Peptidase S8/S53 domain-containing protein</fullName>
    </recommendedName>
</protein>
<dbReference type="Gene3D" id="3.50.30.30">
    <property type="match status" value="1"/>
</dbReference>
<dbReference type="InterPro" id="IPR000209">
    <property type="entry name" value="Peptidase_S8/S53_dom"/>
</dbReference>
<dbReference type="AlphaFoldDB" id="A0A822XH86"/>
<evidence type="ECO:0000259" key="4">
    <source>
        <dbReference type="Pfam" id="PF00082"/>
    </source>
</evidence>
<dbReference type="Gene3D" id="3.40.50.200">
    <property type="entry name" value="Peptidase S8/S53 domain"/>
    <property type="match status" value="1"/>
</dbReference>
<organism evidence="5 6">
    <name type="scientific">Nelumbo nucifera</name>
    <name type="common">Sacred lotus</name>
    <dbReference type="NCBI Taxonomy" id="4432"/>
    <lineage>
        <taxon>Eukaryota</taxon>
        <taxon>Viridiplantae</taxon>
        <taxon>Streptophyta</taxon>
        <taxon>Embryophyta</taxon>
        <taxon>Tracheophyta</taxon>
        <taxon>Spermatophyta</taxon>
        <taxon>Magnoliopsida</taxon>
        <taxon>Proteales</taxon>
        <taxon>Nelumbonaceae</taxon>
        <taxon>Nelumbo</taxon>
    </lineage>
</organism>
<gene>
    <name evidence="5" type="ORF">HUJ06_019829</name>
</gene>
<evidence type="ECO:0000313" key="6">
    <source>
        <dbReference type="Proteomes" id="UP000607653"/>
    </source>
</evidence>
<dbReference type="InterPro" id="IPR045051">
    <property type="entry name" value="SBT"/>
</dbReference>
<dbReference type="GO" id="GO:0004252">
    <property type="term" value="F:serine-type endopeptidase activity"/>
    <property type="evidence" value="ECO:0007669"/>
    <property type="project" value="InterPro"/>
</dbReference>
<comment type="similarity">
    <text evidence="1 3">Belongs to the peptidase S8 family.</text>
</comment>
<accession>A0A822XH86</accession>
<dbReference type="PANTHER" id="PTHR10795">
    <property type="entry name" value="PROPROTEIN CONVERTASE SUBTILISIN/KEXIN"/>
    <property type="match status" value="1"/>
</dbReference>
<evidence type="ECO:0000256" key="1">
    <source>
        <dbReference type="ARBA" id="ARBA00011073"/>
    </source>
</evidence>
<dbReference type="SUPFAM" id="SSF52743">
    <property type="entry name" value="Subtilisin-like"/>
    <property type="match status" value="1"/>
</dbReference>